<dbReference type="HOGENOM" id="CLU_021010_1_0_1"/>
<comment type="subcellular location">
    <subcellularLocation>
        <location evidence="2">Cytoplasm</location>
    </subcellularLocation>
    <subcellularLocation>
        <location evidence="1">Nucleus</location>
    </subcellularLocation>
</comment>
<protein>
    <recommendedName>
        <fullName evidence="3">NudC domain-containing protein 1</fullName>
    </recommendedName>
</protein>
<evidence type="ECO:0000256" key="4">
    <source>
        <dbReference type="ARBA" id="ARBA00022490"/>
    </source>
</evidence>
<dbReference type="RefSeq" id="XP_006004267.1">
    <property type="nucleotide sequence ID" value="XM_006004205.2"/>
</dbReference>
<dbReference type="FunCoup" id="H3AMR3">
    <property type="interactions" value="3473"/>
</dbReference>
<dbReference type="Pfam" id="PF04969">
    <property type="entry name" value="CS"/>
    <property type="match status" value="1"/>
</dbReference>
<dbReference type="InterPro" id="IPR037895">
    <property type="entry name" value="NUDCD1"/>
</dbReference>
<dbReference type="GO" id="GO:0005737">
    <property type="term" value="C:cytoplasm"/>
    <property type="evidence" value="ECO:0007669"/>
    <property type="project" value="UniProtKB-SubCell"/>
</dbReference>
<dbReference type="EMBL" id="AFYH01148769">
    <property type="status" value="NOT_ANNOTATED_CDS"/>
    <property type="molecule type" value="Genomic_DNA"/>
</dbReference>
<evidence type="ECO:0000256" key="2">
    <source>
        <dbReference type="ARBA" id="ARBA00004496"/>
    </source>
</evidence>
<dbReference type="EMBL" id="AFYH01148774">
    <property type="status" value="NOT_ANNOTATED_CDS"/>
    <property type="molecule type" value="Genomic_DNA"/>
</dbReference>
<reference evidence="8" key="1">
    <citation type="submission" date="2011-08" db="EMBL/GenBank/DDBJ databases">
        <title>The draft genome of Latimeria chalumnae.</title>
        <authorList>
            <person name="Di Palma F."/>
            <person name="Alfoldi J."/>
            <person name="Johnson J."/>
            <person name="Berlin A."/>
            <person name="Gnerre S."/>
            <person name="Jaffe D."/>
            <person name="MacCallum I."/>
            <person name="Young S."/>
            <person name="Walker B.J."/>
            <person name="Lander E."/>
            <person name="Lindblad-Toh K."/>
        </authorList>
    </citation>
    <scope>NUCLEOTIDE SEQUENCE [LARGE SCALE GENOMIC DNA]</scope>
    <source>
        <strain evidence="8">Wild caught</strain>
    </source>
</reference>
<feature type="domain" description="CS" evidence="6">
    <location>
        <begin position="275"/>
        <end position="364"/>
    </location>
</feature>
<evidence type="ECO:0000256" key="3">
    <source>
        <dbReference type="ARBA" id="ARBA00018915"/>
    </source>
</evidence>
<dbReference type="PANTHER" id="PTHR21664">
    <property type="entry name" value="CHRONIC MYELOGENOUS LEUKEMIA TUMOR ANTIGEN 66"/>
    <property type="match status" value="1"/>
</dbReference>
<dbReference type="GeneTree" id="ENSGT00390000007776"/>
<dbReference type="EMBL" id="AFYH01148771">
    <property type="status" value="NOT_ANNOTATED_CDS"/>
    <property type="molecule type" value="Genomic_DNA"/>
</dbReference>
<dbReference type="EMBL" id="AFYH01148775">
    <property type="status" value="NOT_ANNOTATED_CDS"/>
    <property type="molecule type" value="Genomic_DNA"/>
</dbReference>
<keyword evidence="4" id="KW-0963">Cytoplasm</keyword>
<dbReference type="eggNOG" id="KOG4379">
    <property type="taxonomic scope" value="Eukaryota"/>
</dbReference>
<accession>H3AMR3</accession>
<dbReference type="EMBL" id="AFYH01148773">
    <property type="status" value="NOT_ANNOTATED_CDS"/>
    <property type="molecule type" value="Genomic_DNA"/>
</dbReference>
<evidence type="ECO:0000313" key="8">
    <source>
        <dbReference type="Proteomes" id="UP000008672"/>
    </source>
</evidence>
<dbReference type="EMBL" id="AFYH01148772">
    <property type="status" value="NOT_ANNOTATED_CDS"/>
    <property type="molecule type" value="Genomic_DNA"/>
</dbReference>
<proteinExistence type="predicted"/>
<reference evidence="7" key="3">
    <citation type="submission" date="2025-09" db="UniProtKB">
        <authorList>
            <consortium name="Ensembl"/>
        </authorList>
    </citation>
    <scope>IDENTIFICATION</scope>
</reference>
<dbReference type="PROSITE" id="PS51203">
    <property type="entry name" value="CS"/>
    <property type="match status" value="1"/>
</dbReference>
<keyword evidence="5" id="KW-0539">Nucleus</keyword>
<organism evidence="7 8">
    <name type="scientific">Latimeria chalumnae</name>
    <name type="common">Coelacanth</name>
    <dbReference type="NCBI Taxonomy" id="7897"/>
    <lineage>
        <taxon>Eukaryota</taxon>
        <taxon>Metazoa</taxon>
        <taxon>Chordata</taxon>
        <taxon>Craniata</taxon>
        <taxon>Vertebrata</taxon>
        <taxon>Euteleostomi</taxon>
        <taxon>Coelacanthiformes</taxon>
        <taxon>Coelacanthidae</taxon>
        <taxon>Latimeria</taxon>
    </lineage>
</organism>
<evidence type="ECO:0000259" key="6">
    <source>
        <dbReference type="PROSITE" id="PS51203"/>
    </source>
</evidence>
<reference evidence="7" key="2">
    <citation type="submission" date="2025-08" db="UniProtKB">
        <authorList>
            <consortium name="Ensembl"/>
        </authorList>
    </citation>
    <scope>IDENTIFICATION</scope>
</reference>
<evidence type="ECO:0000256" key="5">
    <source>
        <dbReference type="ARBA" id="ARBA00023242"/>
    </source>
</evidence>
<dbReference type="InterPro" id="IPR007052">
    <property type="entry name" value="CS_dom"/>
</dbReference>
<dbReference type="InterPro" id="IPR008978">
    <property type="entry name" value="HSP20-like_chaperone"/>
</dbReference>
<dbReference type="OMA" id="DTRFVHH"/>
<sequence>MAASNYSLKVNRLLLDPQFESYKLSLDPLPIYKVDLDAAVAEVKLRDDQYTLEHMRAFGMYNYLHCDFWYQDSVYYVDQLGRVLNLTVTLDTALGKPREVFRLPSELNACDNRTCASMYFLSSTWVALSDGTGRLYLMRTGSRGESTTGKWEILFNQELGDPFIIVHGLCSIKPAILSLEVLLLKLEKDELDERGSGFHVSLEWLTVATVNSGDCEKYEILKRRILIGKSVPHYAAIEPDGSGVMIASDKPFRFKQDDGNPVHENQDDKMEEAEKKDPIYYWQQTTEDLTITVRLPEGTTKENIQFQLSPDRIKVGIKGQTPLLKGQLYSIVDHENSTWIMKENKSLEISLMKKNEGPMWLEFIIGDKQGQFVADPAQAAVISECLMHLTAEEMNPNPEKDKPPCNAQELEECDLFPEDSSSLSRFDGTTLKATHVVNLGSHQYLFTAIVDPADMPCLCLRHDVDALLWQPHGNQQDRLWEHIATFNALGYVQASKRDKKFSTCAPNHSYAALCECLRRVFIYRQPTPVSTVLYNRKEGRQVGQVAKQQVASLETKDPVLGFQATNERLFVLTTKNLFVIKVYIEI</sequence>
<dbReference type="Ensembl" id="ENSLACT00000011015.2">
    <property type="protein sequence ID" value="ENSLACP00000010934.2"/>
    <property type="gene ID" value="ENSLACG00000009622.2"/>
</dbReference>
<gene>
    <name evidence="7" type="primary">NUDCD1</name>
</gene>
<dbReference type="OrthoDB" id="428655at2759"/>
<dbReference type="STRING" id="7897.ENSLACP00000010934"/>
<dbReference type="PANTHER" id="PTHR21664:SF1">
    <property type="entry name" value="NUDC DOMAIN-CONTAINING PROTEIN 1"/>
    <property type="match status" value="1"/>
</dbReference>
<dbReference type="CTD" id="84955"/>
<name>H3AMR3_LATCH</name>
<dbReference type="GeneID" id="102350472"/>
<dbReference type="InParanoid" id="H3AMR3"/>
<dbReference type="Proteomes" id="UP000008672">
    <property type="component" value="Unassembled WGS sequence"/>
</dbReference>
<dbReference type="Bgee" id="ENSLACG00000009622">
    <property type="expression patterns" value="Expressed in pectoral fin and 6 other cell types or tissues"/>
</dbReference>
<dbReference type="SUPFAM" id="SSF49764">
    <property type="entry name" value="HSP20-like chaperones"/>
    <property type="match status" value="1"/>
</dbReference>
<dbReference type="GO" id="GO:0005634">
    <property type="term" value="C:nucleus"/>
    <property type="evidence" value="ECO:0007669"/>
    <property type="project" value="UniProtKB-SubCell"/>
</dbReference>
<dbReference type="EMBL" id="AFYH01148770">
    <property type="status" value="NOT_ANNOTATED_CDS"/>
    <property type="molecule type" value="Genomic_DNA"/>
</dbReference>
<dbReference type="EMBL" id="AFYH01148768">
    <property type="status" value="NOT_ANNOTATED_CDS"/>
    <property type="molecule type" value="Genomic_DNA"/>
</dbReference>
<dbReference type="Gene3D" id="2.60.40.790">
    <property type="match status" value="1"/>
</dbReference>
<dbReference type="EMBL" id="AFYH01148776">
    <property type="status" value="NOT_ANNOTATED_CDS"/>
    <property type="molecule type" value="Genomic_DNA"/>
</dbReference>
<keyword evidence="8" id="KW-1185">Reference proteome</keyword>
<evidence type="ECO:0000313" key="7">
    <source>
        <dbReference type="Ensembl" id="ENSLACP00000010934.2"/>
    </source>
</evidence>
<evidence type="ECO:0000256" key="1">
    <source>
        <dbReference type="ARBA" id="ARBA00004123"/>
    </source>
</evidence>
<dbReference type="EMBL" id="AFYH01148767">
    <property type="status" value="NOT_ANNOTATED_CDS"/>
    <property type="molecule type" value="Genomic_DNA"/>
</dbReference>
<dbReference type="AlphaFoldDB" id="H3AMR3"/>
<dbReference type="KEGG" id="lcm:102350472"/>